<dbReference type="Proteomes" id="UP000184391">
    <property type="component" value="Unassembled WGS sequence"/>
</dbReference>
<sequence length="100" mass="10870">MTGSGVSLLGDLGKPAEALINRISDAIGGIAKPWQIKRIAKAEAEAEVQSTIIRAEGQQKLSELQERALIRLVHEEARKQENIESISYKAIPHLAEDSSP</sequence>
<dbReference type="RefSeq" id="WP_072674598.1">
    <property type="nucleotide sequence ID" value="NZ_FRDF01000010.1"/>
</dbReference>
<gene>
    <name evidence="1" type="ORF">SAMN02745193_01941</name>
</gene>
<protein>
    <submittedName>
        <fullName evidence="1">Uncharacterized protein</fullName>
    </submittedName>
</protein>
<organism evidence="1 2">
    <name type="scientific">Erythrobacter sanguineus</name>
    <dbReference type="NCBI Taxonomy" id="198312"/>
    <lineage>
        <taxon>Bacteria</taxon>
        <taxon>Pseudomonadati</taxon>
        <taxon>Pseudomonadota</taxon>
        <taxon>Alphaproteobacteria</taxon>
        <taxon>Sphingomonadales</taxon>
        <taxon>Erythrobacteraceae</taxon>
        <taxon>Erythrobacter/Porphyrobacter group</taxon>
        <taxon>Erythrobacter</taxon>
    </lineage>
</organism>
<name>A0A1M7SL20_9SPHN</name>
<dbReference type="AlphaFoldDB" id="A0A1M7SL20"/>
<accession>A0A1M7SL20</accession>
<proteinExistence type="predicted"/>
<reference evidence="2" key="1">
    <citation type="submission" date="2016-12" db="EMBL/GenBank/DDBJ databases">
        <authorList>
            <person name="Varghese N."/>
            <person name="Submissions S."/>
        </authorList>
    </citation>
    <scope>NUCLEOTIDE SEQUENCE [LARGE SCALE GENOMIC DNA]</scope>
    <source>
        <strain evidence="2">DSM 11032</strain>
    </source>
</reference>
<keyword evidence="2" id="KW-1185">Reference proteome</keyword>
<evidence type="ECO:0000313" key="1">
    <source>
        <dbReference type="EMBL" id="SHN59167.1"/>
    </source>
</evidence>
<dbReference type="STRING" id="198312.SAMN02745193_01941"/>
<evidence type="ECO:0000313" key="2">
    <source>
        <dbReference type="Proteomes" id="UP000184391"/>
    </source>
</evidence>
<dbReference type="OrthoDB" id="886161at2"/>
<dbReference type="EMBL" id="FRDF01000010">
    <property type="protein sequence ID" value="SHN59167.1"/>
    <property type="molecule type" value="Genomic_DNA"/>
</dbReference>